<reference evidence="4 5" key="1">
    <citation type="submission" date="2023-11" db="EMBL/GenBank/DDBJ databases">
        <authorList>
            <person name="Okamura Y."/>
        </authorList>
    </citation>
    <scope>NUCLEOTIDE SEQUENCE [LARGE SCALE GENOMIC DNA]</scope>
</reference>
<dbReference type="AlphaFoldDB" id="A0AAV1JMN8"/>
<keyword evidence="5" id="KW-1185">Reference proteome</keyword>
<comment type="caution">
    <text evidence="4">The sequence shown here is derived from an EMBL/GenBank/DDBJ whole genome shotgun (WGS) entry which is preliminary data.</text>
</comment>
<organism evidence="4 5">
    <name type="scientific">Leptosia nina</name>
    <dbReference type="NCBI Taxonomy" id="320188"/>
    <lineage>
        <taxon>Eukaryota</taxon>
        <taxon>Metazoa</taxon>
        <taxon>Ecdysozoa</taxon>
        <taxon>Arthropoda</taxon>
        <taxon>Hexapoda</taxon>
        <taxon>Insecta</taxon>
        <taxon>Pterygota</taxon>
        <taxon>Neoptera</taxon>
        <taxon>Endopterygota</taxon>
        <taxon>Lepidoptera</taxon>
        <taxon>Glossata</taxon>
        <taxon>Ditrysia</taxon>
        <taxon>Papilionoidea</taxon>
        <taxon>Pieridae</taxon>
        <taxon>Pierinae</taxon>
        <taxon>Leptosia</taxon>
    </lineage>
</organism>
<dbReference type="InterPro" id="IPR012459">
    <property type="entry name" value="Rrp15"/>
</dbReference>
<comment type="similarity">
    <text evidence="1">Belongs to the RRP15 family.</text>
</comment>
<feature type="region of interest" description="Disordered" evidence="3">
    <location>
        <begin position="120"/>
        <end position="141"/>
    </location>
</feature>
<feature type="compositionally biased region" description="Low complexity" evidence="3">
    <location>
        <begin position="11"/>
        <end position="28"/>
    </location>
</feature>
<feature type="region of interest" description="Disordered" evidence="3">
    <location>
        <begin position="1"/>
        <end position="57"/>
    </location>
</feature>
<dbReference type="EMBL" id="CAVLEF010000082">
    <property type="protein sequence ID" value="CAK1550468.1"/>
    <property type="molecule type" value="Genomic_DNA"/>
</dbReference>
<evidence type="ECO:0000313" key="5">
    <source>
        <dbReference type="Proteomes" id="UP001497472"/>
    </source>
</evidence>
<protein>
    <recommendedName>
        <fullName evidence="2">RRP15-like protein</fullName>
    </recommendedName>
</protein>
<dbReference type="Proteomes" id="UP001497472">
    <property type="component" value="Unassembled WGS sequence"/>
</dbReference>
<evidence type="ECO:0000313" key="4">
    <source>
        <dbReference type="EMBL" id="CAK1550468.1"/>
    </source>
</evidence>
<gene>
    <name evidence="4" type="ORF">LNINA_LOCUS9694</name>
</gene>
<evidence type="ECO:0000256" key="2">
    <source>
        <dbReference type="ARBA" id="ARBA00017475"/>
    </source>
</evidence>
<dbReference type="Pfam" id="PF07890">
    <property type="entry name" value="Rrp15p"/>
    <property type="match status" value="1"/>
</dbReference>
<evidence type="ECO:0000256" key="3">
    <source>
        <dbReference type="SAM" id="MobiDB-lite"/>
    </source>
</evidence>
<evidence type="ECO:0000256" key="1">
    <source>
        <dbReference type="ARBA" id="ARBA00007462"/>
    </source>
</evidence>
<accession>A0AAV1JMN8</accession>
<name>A0AAV1JMN8_9NEOP</name>
<dbReference type="PANTHER" id="PTHR13245">
    <property type="entry name" value="RRP15-LIKE PROTEIN"/>
    <property type="match status" value="1"/>
</dbReference>
<sequence length="257" mass="29065">MVVAETMKNASVKISVSDSDSSNSGVESDSQHEAEISEADDESQDEQEGNGELILKNEGWADSLAKILGSNKPKSKKTLVLSRAKKHSELIKKVKEEKPSFEIIGENATYVVVKPELKIEETETSDEPVAKKKRQEKTSLRTKPNILEKDRERLLAKIATKGVVQLFNAVRNQQKTFEKELSSDATETKKEKVLKKFDKRSFLDSLMGQTKSILVDDNTKSTKEEVKLEEKPKWNALRDDFMMGAKMKDWDKESVEE</sequence>
<dbReference type="GO" id="GO:0000460">
    <property type="term" value="P:maturation of 5.8S rRNA"/>
    <property type="evidence" value="ECO:0007669"/>
    <property type="project" value="TreeGrafter"/>
</dbReference>
<proteinExistence type="inferred from homology"/>
<dbReference type="GO" id="GO:0030687">
    <property type="term" value="C:preribosome, large subunit precursor"/>
    <property type="evidence" value="ECO:0007669"/>
    <property type="project" value="TreeGrafter"/>
</dbReference>
<dbReference type="GO" id="GO:0000470">
    <property type="term" value="P:maturation of LSU-rRNA"/>
    <property type="evidence" value="ECO:0007669"/>
    <property type="project" value="TreeGrafter"/>
</dbReference>
<feature type="compositionally biased region" description="Acidic residues" evidence="3">
    <location>
        <begin position="36"/>
        <end position="49"/>
    </location>
</feature>
<dbReference type="PANTHER" id="PTHR13245:SF14">
    <property type="entry name" value="RRP15-LIKE PROTEIN"/>
    <property type="match status" value="1"/>
</dbReference>